<evidence type="ECO:0000313" key="1">
    <source>
        <dbReference type="EMBL" id="RAK30897.1"/>
    </source>
</evidence>
<protein>
    <submittedName>
        <fullName evidence="1">Uncharacterized protein</fullName>
    </submittedName>
</protein>
<proteinExistence type="predicted"/>
<organism evidence="1 2">
    <name type="scientific">Falsochrobactrum ovis</name>
    <dbReference type="NCBI Taxonomy" id="1293442"/>
    <lineage>
        <taxon>Bacteria</taxon>
        <taxon>Pseudomonadati</taxon>
        <taxon>Pseudomonadota</taxon>
        <taxon>Alphaproteobacteria</taxon>
        <taxon>Hyphomicrobiales</taxon>
        <taxon>Brucellaceae</taxon>
        <taxon>Falsochrobactrum</taxon>
    </lineage>
</organism>
<keyword evidence="2" id="KW-1185">Reference proteome</keyword>
<dbReference type="Proteomes" id="UP000249453">
    <property type="component" value="Unassembled WGS sequence"/>
</dbReference>
<sequence>MKSIIIGPKGKTQPVTPQILQNIQSQMPKPSEDRTQVCNVLRQAKGGYSHRRRKFQKIS</sequence>
<gene>
    <name evidence="1" type="ORF">C7374_10331</name>
</gene>
<accession>A0A364JWQ4</accession>
<dbReference type="EMBL" id="QLMK01000003">
    <property type="protein sequence ID" value="RAK30897.1"/>
    <property type="molecule type" value="Genomic_DNA"/>
</dbReference>
<reference evidence="1 2" key="1">
    <citation type="submission" date="2018-06" db="EMBL/GenBank/DDBJ databases">
        <title>Genomic Encyclopedia of Type Strains, Phase IV (KMG-IV): sequencing the most valuable type-strain genomes for metagenomic binning, comparative biology and taxonomic classification.</title>
        <authorList>
            <person name="Goeker M."/>
        </authorList>
    </citation>
    <scope>NUCLEOTIDE SEQUENCE [LARGE SCALE GENOMIC DNA]</scope>
    <source>
        <strain evidence="1 2">DSM 26720</strain>
    </source>
</reference>
<dbReference type="RefSeq" id="WP_111574682.1">
    <property type="nucleotide sequence ID" value="NZ_JBHEEY010000002.1"/>
</dbReference>
<comment type="caution">
    <text evidence="1">The sequence shown here is derived from an EMBL/GenBank/DDBJ whole genome shotgun (WGS) entry which is preliminary data.</text>
</comment>
<evidence type="ECO:0000313" key="2">
    <source>
        <dbReference type="Proteomes" id="UP000249453"/>
    </source>
</evidence>
<dbReference type="AlphaFoldDB" id="A0A364JWQ4"/>
<name>A0A364JWQ4_9HYPH</name>